<comment type="caution">
    <text evidence="2">The sequence shown here is derived from an EMBL/GenBank/DDBJ whole genome shotgun (WGS) entry which is preliminary data.</text>
</comment>
<keyword evidence="3" id="KW-1185">Reference proteome</keyword>
<dbReference type="InterPro" id="IPR010342">
    <property type="entry name" value="DUF938"/>
</dbReference>
<dbReference type="AlphaFoldDB" id="A0AAD8E4K8"/>
<organism evidence="2 3">
    <name type="scientific">Diploptera punctata</name>
    <name type="common">Pacific beetle cockroach</name>
    <dbReference type="NCBI Taxonomy" id="6984"/>
    <lineage>
        <taxon>Eukaryota</taxon>
        <taxon>Metazoa</taxon>
        <taxon>Ecdysozoa</taxon>
        <taxon>Arthropoda</taxon>
        <taxon>Hexapoda</taxon>
        <taxon>Insecta</taxon>
        <taxon>Pterygota</taxon>
        <taxon>Neoptera</taxon>
        <taxon>Polyneoptera</taxon>
        <taxon>Dictyoptera</taxon>
        <taxon>Blattodea</taxon>
        <taxon>Blaberoidea</taxon>
        <taxon>Blaberidae</taxon>
        <taxon>Diplopterinae</taxon>
        <taxon>Diploptera</taxon>
    </lineage>
</organism>
<evidence type="ECO:0000313" key="3">
    <source>
        <dbReference type="Proteomes" id="UP001233999"/>
    </source>
</evidence>
<reference evidence="2" key="2">
    <citation type="submission" date="2023-05" db="EMBL/GenBank/DDBJ databases">
        <authorList>
            <person name="Fouks B."/>
        </authorList>
    </citation>
    <scope>NUCLEOTIDE SEQUENCE</scope>
    <source>
        <strain evidence="2">Stay&amp;Tobe</strain>
        <tissue evidence="2">Testes</tissue>
    </source>
</reference>
<dbReference type="SUPFAM" id="SSF53335">
    <property type="entry name" value="S-adenosyl-L-methionine-dependent methyltransferases"/>
    <property type="match status" value="1"/>
</dbReference>
<gene>
    <name evidence="2" type="ORF">L9F63_006729</name>
</gene>
<dbReference type="EMBL" id="JASPKZ010009794">
    <property type="protein sequence ID" value="KAJ9576417.1"/>
    <property type="molecule type" value="Genomic_DNA"/>
</dbReference>
<dbReference type="PANTHER" id="PTHR20974">
    <property type="entry name" value="UPF0585 PROTEIN CG18661"/>
    <property type="match status" value="1"/>
</dbReference>
<dbReference type="InterPro" id="IPR029063">
    <property type="entry name" value="SAM-dependent_MTases_sf"/>
</dbReference>
<evidence type="ECO:0000313" key="2">
    <source>
        <dbReference type="EMBL" id="KAJ9576417.1"/>
    </source>
</evidence>
<dbReference type="PANTHER" id="PTHR20974:SF0">
    <property type="entry name" value="UPF0585 PROTEIN CG18661"/>
    <property type="match status" value="1"/>
</dbReference>
<comment type="similarity">
    <text evidence="1">Belongs to the UPF0585 family.</text>
</comment>
<protein>
    <recommendedName>
        <fullName evidence="4">Methyltransferase-like 26</fullName>
    </recommendedName>
</protein>
<sequence>MKAHRSTSSHRYKKQVNTAADRNKKPILEVIKKYISPYVERLSKECRSLYCLEISSGTGQHVAYFAPHFPSVIWQPSEVDKSSFSSISAYIEDSAVSNIQQPICIDICEDYTKWEGGKIGKQSVDFMVNINLIHISPYKCTEGLFRNAGQVLKSGGILFTYGPYAFHGKISPESNVRFDSMLRYENPEWGLRDIDQLTTLAMESSLRLADIVALPANNHILVWNKD</sequence>
<dbReference type="Proteomes" id="UP001233999">
    <property type="component" value="Unassembled WGS sequence"/>
</dbReference>
<dbReference type="Pfam" id="PF06080">
    <property type="entry name" value="DUF938"/>
    <property type="match status" value="1"/>
</dbReference>
<proteinExistence type="inferred from homology"/>
<evidence type="ECO:0008006" key="4">
    <source>
        <dbReference type="Google" id="ProtNLM"/>
    </source>
</evidence>
<name>A0AAD8E4K8_DIPPU</name>
<reference evidence="2" key="1">
    <citation type="journal article" date="2023" name="IScience">
        <title>Live-bearing cockroach genome reveals convergent evolutionary mechanisms linked to viviparity in insects and beyond.</title>
        <authorList>
            <person name="Fouks B."/>
            <person name="Harrison M.C."/>
            <person name="Mikhailova A.A."/>
            <person name="Marchal E."/>
            <person name="English S."/>
            <person name="Carruthers M."/>
            <person name="Jennings E.C."/>
            <person name="Chiamaka E.L."/>
            <person name="Frigard R.A."/>
            <person name="Pippel M."/>
            <person name="Attardo G.M."/>
            <person name="Benoit J.B."/>
            <person name="Bornberg-Bauer E."/>
            <person name="Tobe S.S."/>
        </authorList>
    </citation>
    <scope>NUCLEOTIDE SEQUENCE</scope>
    <source>
        <strain evidence="2">Stay&amp;Tobe</strain>
    </source>
</reference>
<dbReference type="Gene3D" id="3.40.50.150">
    <property type="entry name" value="Vaccinia Virus protein VP39"/>
    <property type="match status" value="1"/>
</dbReference>
<accession>A0AAD8E4K8</accession>
<evidence type="ECO:0000256" key="1">
    <source>
        <dbReference type="ARBA" id="ARBA00008308"/>
    </source>
</evidence>